<evidence type="ECO:0000313" key="1">
    <source>
        <dbReference type="EMBL" id="OUS37082.1"/>
    </source>
</evidence>
<sequence length="67" mass="7545">MDLSPKELREMVIRPTLVSLGKHSQAAENLLMAIASVKQENINRLEATNGKAYGIFQIDVPSHQRVW</sequence>
<accession>A0A1Y5HPL8</accession>
<evidence type="ECO:0008006" key="3">
    <source>
        <dbReference type="Google" id="ProtNLM"/>
    </source>
</evidence>
<reference evidence="2" key="1">
    <citation type="journal article" date="2017" name="Proc. Natl. Acad. Sci. U.S.A.">
        <title>Simulation of Deepwater Horizon oil plume reveals substrate specialization within a complex community of hydrocarbon degraders.</title>
        <authorList>
            <person name="Hu P."/>
            <person name="Dubinsky E.A."/>
            <person name="Probst A.J."/>
            <person name="Wang J."/>
            <person name="Sieber C.M.K."/>
            <person name="Tom L.M."/>
            <person name="Gardinali P."/>
            <person name="Banfield J.F."/>
            <person name="Atlas R.M."/>
            <person name="Andersen G.L."/>
        </authorList>
    </citation>
    <scope>NUCLEOTIDE SEQUENCE [LARGE SCALE GENOMIC DNA]</scope>
</reference>
<proteinExistence type="predicted"/>
<name>A0A1Y5HPL8_OLEAN</name>
<evidence type="ECO:0000313" key="2">
    <source>
        <dbReference type="Proteomes" id="UP000227088"/>
    </source>
</evidence>
<dbReference type="EMBL" id="MABE01000643">
    <property type="protein sequence ID" value="OUS37082.1"/>
    <property type="molecule type" value="Genomic_DNA"/>
</dbReference>
<dbReference type="Proteomes" id="UP000227088">
    <property type="component" value="Unassembled WGS sequence"/>
</dbReference>
<feature type="non-terminal residue" evidence="1">
    <location>
        <position position="67"/>
    </location>
</feature>
<dbReference type="AlphaFoldDB" id="A0A1Y5HPL8"/>
<organism evidence="1 2">
    <name type="scientific">Oleispira antarctica</name>
    <dbReference type="NCBI Taxonomy" id="188908"/>
    <lineage>
        <taxon>Bacteria</taxon>
        <taxon>Pseudomonadati</taxon>
        <taxon>Pseudomonadota</taxon>
        <taxon>Gammaproteobacteria</taxon>
        <taxon>Oceanospirillales</taxon>
        <taxon>Oceanospirillaceae</taxon>
        <taxon>Oleispira</taxon>
    </lineage>
</organism>
<protein>
    <recommendedName>
        <fullName evidence="3">Transglycosylase SLT domain-containing protein</fullName>
    </recommendedName>
</protein>
<gene>
    <name evidence="1" type="ORF">A9R00_11190</name>
</gene>
<comment type="caution">
    <text evidence="1">The sequence shown here is derived from an EMBL/GenBank/DDBJ whole genome shotgun (WGS) entry which is preliminary data.</text>
</comment>